<dbReference type="Gene3D" id="3.30.360.10">
    <property type="entry name" value="Dihydrodipicolinate Reductase, domain 2"/>
    <property type="match status" value="1"/>
</dbReference>
<dbReference type="EMBL" id="JYJG01000337">
    <property type="protein sequence ID" value="KJK42647.1"/>
    <property type="molecule type" value="Genomic_DNA"/>
</dbReference>
<feature type="domain" description="Gfo/Idh/MocA-like oxidoreductase N-terminal" evidence="1">
    <location>
        <begin position="4"/>
        <end position="121"/>
    </location>
</feature>
<dbReference type="Pfam" id="PF01408">
    <property type="entry name" value="GFO_IDH_MocA"/>
    <property type="match status" value="1"/>
</dbReference>
<organism evidence="3 4">
    <name type="scientific">Lentzea aerocolonigenes</name>
    <name type="common">Lechevalieria aerocolonigenes</name>
    <name type="synonym">Saccharothrix aerocolonigenes</name>
    <dbReference type="NCBI Taxonomy" id="68170"/>
    <lineage>
        <taxon>Bacteria</taxon>
        <taxon>Bacillati</taxon>
        <taxon>Actinomycetota</taxon>
        <taxon>Actinomycetes</taxon>
        <taxon>Pseudonocardiales</taxon>
        <taxon>Pseudonocardiaceae</taxon>
        <taxon>Lentzea</taxon>
    </lineage>
</organism>
<reference evidence="3 4" key="1">
    <citation type="submission" date="2015-02" db="EMBL/GenBank/DDBJ databases">
        <authorList>
            <person name="Ju K.-S."/>
            <person name="Doroghazi J.R."/>
            <person name="Metcalf W."/>
        </authorList>
    </citation>
    <scope>NUCLEOTIDE SEQUENCE [LARGE SCALE GENOMIC DNA]</scope>
    <source>
        <strain evidence="3 4">NRRL B-16140</strain>
    </source>
</reference>
<comment type="caution">
    <text evidence="3">The sequence shown here is derived from an EMBL/GenBank/DDBJ whole genome shotgun (WGS) entry which is preliminary data.</text>
</comment>
<dbReference type="Proteomes" id="UP000033393">
    <property type="component" value="Unassembled WGS sequence"/>
</dbReference>
<dbReference type="PANTHER" id="PTHR43377">
    <property type="entry name" value="BILIVERDIN REDUCTASE A"/>
    <property type="match status" value="1"/>
</dbReference>
<dbReference type="InterPro" id="IPR051450">
    <property type="entry name" value="Gfo/Idh/MocA_Oxidoreductases"/>
</dbReference>
<accession>A0A0F0GKZ8</accession>
<gene>
    <name evidence="3" type="ORF">UK23_36195</name>
</gene>
<evidence type="ECO:0000259" key="1">
    <source>
        <dbReference type="Pfam" id="PF01408"/>
    </source>
</evidence>
<dbReference type="Pfam" id="PF22725">
    <property type="entry name" value="GFO_IDH_MocA_C3"/>
    <property type="match status" value="1"/>
</dbReference>
<dbReference type="SUPFAM" id="SSF51735">
    <property type="entry name" value="NAD(P)-binding Rossmann-fold domains"/>
    <property type="match status" value="1"/>
</dbReference>
<evidence type="ECO:0000259" key="2">
    <source>
        <dbReference type="Pfam" id="PF22725"/>
    </source>
</evidence>
<keyword evidence="4" id="KW-1185">Reference proteome</keyword>
<name>A0A0F0GKZ8_LENAE</name>
<proteinExistence type="predicted"/>
<dbReference type="SUPFAM" id="SSF55347">
    <property type="entry name" value="Glyceraldehyde-3-phosphate dehydrogenase-like, C-terminal domain"/>
    <property type="match status" value="1"/>
</dbReference>
<dbReference type="GO" id="GO:0000166">
    <property type="term" value="F:nucleotide binding"/>
    <property type="evidence" value="ECO:0007669"/>
    <property type="project" value="InterPro"/>
</dbReference>
<feature type="domain" description="GFO/IDH/MocA-like oxidoreductase" evidence="2">
    <location>
        <begin position="130"/>
        <end position="256"/>
    </location>
</feature>
<protein>
    <submittedName>
        <fullName evidence="3">Oxidoreductase</fullName>
    </submittedName>
</protein>
<dbReference type="InterPro" id="IPR036291">
    <property type="entry name" value="NAD(P)-bd_dom_sf"/>
</dbReference>
<dbReference type="InterPro" id="IPR000683">
    <property type="entry name" value="Gfo/Idh/MocA-like_OxRdtase_N"/>
</dbReference>
<dbReference type="InterPro" id="IPR055170">
    <property type="entry name" value="GFO_IDH_MocA-like_dom"/>
</dbReference>
<dbReference type="PANTHER" id="PTHR43377:SF1">
    <property type="entry name" value="BILIVERDIN REDUCTASE A"/>
    <property type="match status" value="1"/>
</dbReference>
<dbReference type="AlphaFoldDB" id="A0A0F0GKZ8"/>
<dbReference type="PATRIC" id="fig|68170.10.peg.9391"/>
<dbReference type="RefSeq" id="WP_045316266.1">
    <property type="nucleotide sequence ID" value="NZ_JYJG01000337.1"/>
</dbReference>
<dbReference type="Gene3D" id="3.40.50.720">
    <property type="entry name" value="NAD(P)-binding Rossmann-like Domain"/>
    <property type="match status" value="1"/>
</dbReference>
<sequence>MTSFRIGLVGAGAVGAHHVRAAAGPESYAITAICDVRREAAEELAAPGVQVYDDYRTMITEADLDAVIITTPHALHAQQVVEAAAAGLHVLVEKPMATTVEDCSRMIEVCREAGVLLAVAHVIHFDPVAREARSLIASGEFGAPLLIAHRRSAHYEPNSRPAWFFDPVLAGGGIVLNVGTHGLDRIQWFGGGTVRRVSSVVRGRDGIDVETDSLALVELANGVTASVVLTSRGTPYYDETDVVMQEVTLRVSATDGLLLLRDGATTTLVDASPGHLETAFRAQLGGFVSAARGGDGEYIDGSYGRSVVSAALAVYQAADRGNPVEVPRPAVLP</sequence>
<dbReference type="OrthoDB" id="9815825at2"/>
<evidence type="ECO:0000313" key="4">
    <source>
        <dbReference type="Proteomes" id="UP000033393"/>
    </source>
</evidence>
<evidence type="ECO:0000313" key="3">
    <source>
        <dbReference type="EMBL" id="KJK42647.1"/>
    </source>
</evidence>